<dbReference type="EMBL" id="CQEJ01000012">
    <property type="protein sequence ID" value="CNL19887.1"/>
    <property type="molecule type" value="Genomic_DNA"/>
</dbReference>
<keyword evidence="10" id="KW-1185">Reference proteome</keyword>
<dbReference type="Proteomes" id="UP000041595">
    <property type="component" value="Unassembled WGS sequence"/>
</dbReference>
<keyword evidence="5 7" id="KW-1133">Transmembrane helix</keyword>
<keyword evidence="4 7" id="KW-0812">Transmembrane</keyword>
<evidence type="ECO:0000256" key="7">
    <source>
        <dbReference type="RuleBase" id="RU362072"/>
    </source>
</evidence>
<gene>
    <name evidence="8" type="ORF">ERS137965_02340</name>
    <name evidence="9" type="ORF">ERS137966_03835</name>
</gene>
<dbReference type="PANTHER" id="PTHR30065:SF7">
    <property type="entry name" value="SECRETION SYSTEM APPARATUS PROTEIN SSAT"/>
    <property type="match status" value="1"/>
</dbReference>
<dbReference type="OrthoDB" id="9807748at2"/>
<dbReference type="Pfam" id="PF01311">
    <property type="entry name" value="Bac_export_1"/>
    <property type="match status" value="1"/>
</dbReference>
<evidence type="ECO:0000256" key="3">
    <source>
        <dbReference type="ARBA" id="ARBA00022475"/>
    </source>
</evidence>
<dbReference type="Proteomes" id="UP000038647">
    <property type="component" value="Unassembled WGS sequence"/>
</dbReference>
<evidence type="ECO:0000256" key="6">
    <source>
        <dbReference type="ARBA" id="ARBA00023136"/>
    </source>
</evidence>
<name>A0A0T9U536_YERAL</name>
<comment type="similarity">
    <text evidence="2 7">Belongs to the FliR/MopE/SpaR family.</text>
</comment>
<organism evidence="8 11">
    <name type="scientific">Yersinia aldovae</name>
    <dbReference type="NCBI Taxonomy" id="29483"/>
    <lineage>
        <taxon>Bacteria</taxon>
        <taxon>Pseudomonadati</taxon>
        <taxon>Pseudomonadota</taxon>
        <taxon>Gammaproteobacteria</taxon>
        <taxon>Enterobacterales</taxon>
        <taxon>Yersiniaceae</taxon>
        <taxon>Yersinia</taxon>
    </lineage>
</organism>
<feature type="transmembrane region" description="Helical" evidence="7">
    <location>
        <begin position="38"/>
        <end position="55"/>
    </location>
</feature>
<dbReference type="InterPro" id="IPR006304">
    <property type="entry name" value="T3SS_SpaR/YscT"/>
</dbReference>
<feature type="transmembrane region" description="Helical" evidence="7">
    <location>
        <begin position="120"/>
        <end position="148"/>
    </location>
</feature>
<evidence type="ECO:0000256" key="5">
    <source>
        <dbReference type="ARBA" id="ARBA00022989"/>
    </source>
</evidence>
<comment type="subcellular location">
    <subcellularLocation>
        <location evidence="1 7">Cell membrane</location>
        <topology evidence="1 7">Multi-pass membrane protein</topology>
    </subcellularLocation>
</comment>
<feature type="transmembrane region" description="Helical" evidence="7">
    <location>
        <begin position="75"/>
        <end position="99"/>
    </location>
</feature>
<evidence type="ECO:0000256" key="1">
    <source>
        <dbReference type="ARBA" id="ARBA00004651"/>
    </source>
</evidence>
<dbReference type="GO" id="GO:0006605">
    <property type="term" value="P:protein targeting"/>
    <property type="evidence" value="ECO:0007669"/>
    <property type="project" value="UniProtKB-UniRule"/>
</dbReference>
<proteinExistence type="inferred from homology"/>
<dbReference type="NCBIfam" id="TIGR01401">
    <property type="entry name" value="fliR_like_III"/>
    <property type="match status" value="1"/>
</dbReference>
<dbReference type="STRING" id="1453495.AT01_1105"/>
<keyword evidence="6 7" id="KW-0472">Membrane</keyword>
<evidence type="ECO:0000313" key="11">
    <source>
        <dbReference type="Proteomes" id="UP000041595"/>
    </source>
</evidence>
<evidence type="ECO:0000313" key="10">
    <source>
        <dbReference type="Proteomes" id="UP000038647"/>
    </source>
</evidence>
<dbReference type="eggNOG" id="COG4791">
    <property type="taxonomic scope" value="Bacteria"/>
</dbReference>
<feature type="transmembrane region" description="Helical" evidence="7">
    <location>
        <begin position="211"/>
        <end position="235"/>
    </location>
</feature>
<dbReference type="EMBL" id="CQEH01000025">
    <property type="protein sequence ID" value="CNL66263.1"/>
    <property type="molecule type" value="Genomic_DNA"/>
</dbReference>
<dbReference type="NCBIfam" id="NF011876">
    <property type="entry name" value="PRK15349.1"/>
    <property type="match status" value="1"/>
</dbReference>
<keyword evidence="3 7" id="KW-1003">Cell membrane</keyword>
<dbReference type="GO" id="GO:0005886">
    <property type="term" value="C:plasma membrane"/>
    <property type="evidence" value="ECO:0007669"/>
    <property type="project" value="UniProtKB-SubCell"/>
</dbReference>
<evidence type="ECO:0000313" key="9">
    <source>
        <dbReference type="EMBL" id="CNL66263.1"/>
    </source>
</evidence>
<dbReference type="PANTHER" id="PTHR30065">
    <property type="entry name" value="FLAGELLAR BIOSYNTHETIC PROTEIN FLIR"/>
    <property type="match status" value="1"/>
</dbReference>
<sequence>MTNLVSDGLVTVAVAMMRPLGLTLLFPLLQSGNLGSPLIRNGVLLAVMLPMLPLIHAQVEIHPGWGWLNLIPGEMLIGLLLGFCAAIPFWAVDMAGFLIDTLRGATMGTVFNPAMSVQTSILGLLFSQFLCALFFMTGGFNLLLSALYDSYHYFPPGNVLQFNSTFFNFLLTEWQMLYRLCLSFSLPAVLSMVLADLALGLLNRSAQQLNVFFLSMPIKSALALFLLLLSLPYAFHHYQLESEALYRHVSRWLASHE</sequence>
<dbReference type="InterPro" id="IPR002010">
    <property type="entry name" value="T3SS_IM_R"/>
</dbReference>
<reference evidence="9 10" key="1">
    <citation type="submission" date="2015-03" db="EMBL/GenBank/DDBJ databases">
        <authorList>
            <consortium name="Pathogen Informatics"/>
            <person name="Murphy D."/>
        </authorList>
    </citation>
    <scope>NUCLEOTIDE SEQUENCE [LARGE SCALE GENOMIC DNA]</scope>
    <source>
        <strain evidence="9 10">IP08791</strain>
    </source>
</reference>
<protein>
    <submittedName>
        <fullName evidence="8">Type III secretory pathway, component EscT</fullName>
    </submittedName>
</protein>
<reference evidence="8 11" key="2">
    <citation type="submission" date="2015-03" db="EMBL/GenBank/DDBJ databases">
        <authorList>
            <person name="Murphy D."/>
        </authorList>
    </citation>
    <scope>NUCLEOTIDE SEQUENCE [LARGE SCALE GENOMIC DNA]</scope>
    <source>
        <strain evidence="8 11">IP06005</strain>
    </source>
</reference>
<feature type="transmembrane region" description="Helical" evidence="7">
    <location>
        <begin position="176"/>
        <end position="199"/>
    </location>
</feature>
<evidence type="ECO:0000313" key="8">
    <source>
        <dbReference type="EMBL" id="CNL19887.1"/>
    </source>
</evidence>
<dbReference type="PRINTS" id="PR00953">
    <property type="entry name" value="TYPE3IMRPROT"/>
</dbReference>
<dbReference type="RefSeq" id="WP_049596128.1">
    <property type="nucleotide sequence ID" value="NZ_CABHPY010000098.1"/>
</dbReference>
<dbReference type="AlphaFoldDB" id="A0A0T9U536"/>
<evidence type="ECO:0000256" key="2">
    <source>
        <dbReference type="ARBA" id="ARBA00009772"/>
    </source>
</evidence>
<feature type="transmembrane region" description="Helical" evidence="7">
    <location>
        <begin position="6"/>
        <end position="26"/>
    </location>
</feature>
<accession>A0A0T9U536</accession>
<evidence type="ECO:0000256" key="4">
    <source>
        <dbReference type="ARBA" id="ARBA00022692"/>
    </source>
</evidence>